<protein>
    <recommendedName>
        <fullName evidence="4">Carbon monoxide dehydrogenase subunit G</fullName>
    </recommendedName>
</protein>
<keyword evidence="3" id="KW-1185">Reference proteome</keyword>
<feature type="region of interest" description="Disordered" evidence="1">
    <location>
        <begin position="1"/>
        <end position="24"/>
    </location>
</feature>
<dbReference type="Gene3D" id="3.30.530.20">
    <property type="match status" value="1"/>
</dbReference>
<dbReference type="EMBL" id="QHHQ01000007">
    <property type="protein sequence ID" value="RAH98286.1"/>
    <property type="molecule type" value="Genomic_DNA"/>
</dbReference>
<proteinExistence type="predicted"/>
<reference evidence="2 3" key="1">
    <citation type="submission" date="2018-05" db="EMBL/GenBank/DDBJ databases">
        <title>Acuticoccus sediminis sp. nov., isolated from deep-sea sediment of Indian Ocean.</title>
        <authorList>
            <person name="Liu X."/>
            <person name="Lai Q."/>
            <person name="Du Y."/>
            <person name="Sun F."/>
            <person name="Zhang X."/>
            <person name="Wang S."/>
            <person name="Shao Z."/>
        </authorList>
    </citation>
    <scope>NUCLEOTIDE SEQUENCE [LARGE SCALE GENOMIC DNA]</scope>
    <source>
        <strain evidence="2 3">PTG4-2</strain>
    </source>
</reference>
<dbReference type="PANTHER" id="PTHR38588">
    <property type="entry name" value="BLL0334 PROTEIN"/>
    <property type="match status" value="1"/>
</dbReference>
<dbReference type="CDD" id="cd05018">
    <property type="entry name" value="CoxG"/>
    <property type="match status" value="1"/>
</dbReference>
<dbReference type="InterPro" id="IPR023393">
    <property type="entry name" value="START-like_dom_sf"/>
</dbReference>
<dbReference type="Proteomes" id="UP000249590">
    <property type="component" value="Unassembled WGS sequence"/>
</dbReference>
<evidence type="ECO:0000256" key="1">
    <source>
        <dbReference type="SAM" id="MobiDB-lite"/>
    </source>
</evidence>
<dbReference type="InterPro" id="IPR010419">
    <property type="entry name" value="CO_DH_gsu"/>
</dbReference>
<dbReference type="PANTHER" id="PTHR38588:SF1">
    <property type="entry name" value="BLL0334 PROTEIN"/>
    <property type="match status" value="1"/>
</dbReference>
<evidence type="ECO:0000313" key="2">
    <source>
        <dbReference type="EMBL" id="RAH98286.1"/>
    </source>
</evidence>
<accession>A0A8B2NJ25</accession>
<organism evidence="2 3">
    <name type="scientific">Acuticoccus sediminis</name>
    <dbReference type="NCBI Taxonomy" id="2184697"/>
    <lineage>
        <taxon>Bacteria</taxon>
        <taxon>Pseudomonadati</taxon>
        <taxon>Pseudomonadota</taxon>
        <taxon>Alphaproteobacteria</taxon>
        <taxon>Hyphomicrobiales</taxon>
        <taxon>Amorphaceae</taxon>
        <taxon>Acuticoccus</taxon>
    </lineage>
</organism>
<dbReference type="AlphaFoldDB" id="A0A8B2NJ25"/>
<evidence type="ECO:0008006" key="4">
    <source>
        <dbReference type="Google" id="ProtNLM"/>
    </source>
</evidence>
<dbReference type="Pfam" id="PF06240">
    <property type="entry name" value="COXG"/>
    <property type="match status" value="1"/>
</dbReference>
<dbReference type="SUPFAM" id="SSF55961">
    <property type="entry name" value="Bet v1-like"/>
    <property type="match status" value="1"/>
</dbReference>
<comment type="caution">
    <text evidence="2">The sequence shown here is derived from an EMBL/GenBank/DDBJ whole genome shotgun (WGS) entry which is preliminary data.</text>
</comment>
<name>A0A8B2NJ25_9HYPH</name>
<sequence>MRAGRTEPTMPEGKGHRLRSSGSTVVPVRRQRLWDIIMDEARLSAAIPGAETLHRVEGEDDRTYAADVSIGVGPIKGTWRVTARFAEEIEPSHIVLFGGANGPLGKSFGEGWIDFEPVEGGTRVSYSYAILISGMVAKVGGRLIDGAADRLIDKFYERLAKAIRAERRAAATAAD</sequence>
<evidence type="ECO:0000313" key="3">
    <source>
        <dbReference type="Proteomes" id="UP000249590"/>
    </source>
</evidence>
<gene>
    <name evidence="2" type="ORF">DLJ53_26625</name>
</gene>